<proteinExistence type="predicted"/>
<evidence type="ECO:0000313" key="2">
    <source>
        <dbReference type="Proteomes" id="UP000499080"/>
    </source>
</evidence>
<keyword evidence="2" id="KW-1185">Reference proteome</keyword>
<accession>A0A4Y2JS95</accession>
<organism evidence="1 2">
    <name type="scientific">Araneus ventricosus</name>
    <name type="common">Orbweaver spider</name>
    <name type="synonym">Epeira ventricosa</name>
    <dbReference type="NCBI Taxonomy" id="182803"/>
    <lineage>
        <taxon>Eukaryota</taxon>
        <taxon>Metazoa</taxon>
        <taxon>Ecdysozoa</taxon>
        <taxon>Arthropoda</taxon>
        <taxon>Chelicerata</taxon>
        <taxon>Arachnida</taxon>
        <taxon>Araneae</taxon>
        <taxon>Araneomorphae</taxon>
        <taxon>Entelegynae</taxon>
        <taxon>Araneoidea</taxon>
        <taxon>Araneidae</taxon>
        <taxon>Araneus</taxon>
    </lineage>
</organism>
<reference evidence="1 2" key="1">
    <citation type="journal article" date="2019" name="Sci. Rep.">
        <title>Orb-weaving spider Araneus ventricosus genome elucidates the spidroin gene catalogue.</title>
        <authorList>
            <person name="Kono N."/>
            <person name="Nakamura H."/>
            <person name="Ohtoshi R."/>
            <person name="Moran D.A.P."/>
            <person name="Shinohara A."/>
            <person name="Yoshida Y."/>
            <person name="Fujiwara M."/>
            <person name="Mori M."/>
            <person name="Tomita M."/>
            <person name="Arakawa K."/>
        </authorList>
    </citation>
    <scope>NUCLEOTIDE SEQUENCE [LARGE SCALE GENOMIC DNA]</scope>
</reference>
<evidence type="ECO:0000313" key="1">
    <source>
        <dbReference type="EMBL" id="GBM92026.1"/>
    </source>
</evidence>
<name>A0A4Y2JS95_ARAVE</name>
<gene>
    <name evidence="1" type="ORF">AVEN_126353_1</name>
</gene>
<dbReference type="EMBL" id="BGPR01003756">
    <property type="protein sequence ID" value="GBM92026.1"/>
    <property type="molecule type" value="Genomic_DNA"/>
</dbReference>
<protein>
    <submittedName>
        <fullName evidence="1">Uncharacterized protein</fullName>
    </submittedName>
</protein>
<comment type="caution">
    <text evidence="1">The sequence shown here is derived from an EMBL/GenBank/DDBJ whole genome shotgun (WGS) entry which is preliminary data.</text>
</comment>
<sequence length="95" mass="11091">MWRSEVLHENCTSHKCMLLKCWNDMVEQKRFIACTIDGTRYRISWTYIFENGPTIKDDVPDSNFSLQQAYHKFVMTRVQACSKLGSKLTKAPKSP</sequence>
<dbReference type="Proteomes" id="UP000499080">
    <property type="component" value="Unassembled WGS sequence"/>
</dbReference>
<dbReference type="AlphaFoldDB" id="A0A4Y2JS95"/>